<protein>
    <recommendedName>
        <fullName evidence="13">cGMP-dependent protein kinase</fullName>
    </recommendedName>
</protein>
<dbReference type="InterPro" id="IPR014710">
    <property type="entry name" value="RmlC-like_jellyroll"/>
</dbReference>
<feature type="domain" description="Cyclic nucleotide-binding" evidence="15">
    <location>
        <begin position="409"/>
        <end position="507"/>
    </location>
</feature>
<dbReference type="PROSITE" id="PS00108">
    <property type="entry name" value="PROTEIN_KINASE_ST"/>
    <property type="match status" value="1"/>
</dbReference>
<evidence type="ECO:0000256" key="7">
    <source>
        <dbReference type="ARBA" id="ARBA00022723"/>
    </source>
</evidence>
<dbReference type="GO" id="GO:0005952">
    <property type="term" value="C:cAMP-dependent protein kinase complex"/>
    <property type="evidence" value="ECO:0007669"/>
    <property type="project" value="TreeGrafter"/>
</dbReference>
<feature type="domain" description="Protein kinase" evidence="14">
    <location>
        <begin position="531"/>
        <end position="786"/>
    </location>
</feature>
<keyword evidence="11" id="KW-0460">Magnesium</keyword>
<dbReference type="PANTHER" id="PTHR24353">
    <property type="entry name" value="CYCLIC NUCLEOTIDE-DEPENDENT PROTEIN KINASE"/>
    <property type="match status" value="1"/>
</dbReference>
<dbReference type="InterPro" id="IPR018488">
    <property type="entry name" value="cNMP-bd_CS"/>
</dbReference>
<dbReference type="PROSITE" id="PS50011">
    <property type="entry name" value="PROTEIN_KINASE_DOM"/>
    <property type="match status" value="1"/>
</dbReference>
<feature type="domain" description="Cyclic nucleotide-binding" evidence="15">
    <location>
        <begin position="209"/>
        <end position="300"/>
    </location>
</feature>
<evidence type="ECO:0000256" key="11">
    <source>
        <dbReference type="ARBA" id="ARBA00022842"/>
    </source>
</evidence>
<dbReference type="InterPro" id="IPR018490">
    <property type="entry name" value="cNMP-bd_dom_sf"/>
</dbReference>
<name>A0A1R2CJP1_9CILI</name>
<keyword evidence="10" id="KW-0067">ATP-binding</keyword>
<evidence type="ECO:0000256" key="6">
    <source>
        <dbReference type="ARBA" id="ARBA00022679"/>
    </source>
</evidence>
<keyword evidence="8" id="KW-0547">Nucleotide-binding</keyword>
<evidence type="ECO:0000313" key="16">
    <source>
        <dbReference type="EMBL" id="OMJ89254.1"/>
    </source>
</evidence>
<evidence type="ECO:0000256" key="9">
    <source>
        <dbReference type="ARBA" id="ARBA00022777"/>
    </source>
</evidence>
<dbReference type="PROSITE" id="PS50042">
    <property type="entry name" value="CNMP_BINDING_3"/>
    <property type="match status" value="3"/>
</dbReference>
<comment type="subunit">
    <text evidence="2">Monomer.</text>
</comment>
<accession>A0A1R2CJP1</accession>
<evidence type="ECO:0000256" key="1">
    <source>
        <dbReference type="ARBA" id="ARBA00001946"/>
    </source>
</evidence>
<dbReference type="SMART" id="SM00220">
    <property type="entry name" value="S_TKc"/>
    <property type="match status" value="1"/>
</dbReference>
<dbReference type="GO" id="GO:0005524">
    <property type="term" value="F:ATP binding"/>
    <property type="evidence" value="ECO:0007669"/>
    <property type="project" value="UniProtKB-KW"/>
</dbReference>
<evidence type="ECO:0000259" key="14">
    <source>
        <dbReference type="PROSITE" id="PS50011"/>
    </source>
</evidence>
<sequence>MGNCFTQRGEEFNFCYDQKRPESSLKSVNESMRRAFPIGVDRKMNKTKALSQEDTTDATQSFTQVSFNLIDKIKSENDINIIKEALLKNFLFSSLSSDHQDSIIKEMKYLEAPSNQYLMIQGQLNSYFLVLASGRAELIENGKRINIIQQKDFIGEIALINDTPRPSSVRTLQHSSFWALDRKSFRTIIQTINSAEYSQDKILIESVPIFSILSKTQREMLLTSARKLKYTNGQIIAIENEPGNLFILIKEGIVECKRQGQNIRTMGVGDYFGDQSLLYGSMNTTTIIAISEVKCLGISKNDISDELVDQMTQVVYKNTLRGAFEKSKIFNNLDEGQIDAMMEKISVVSWDEDRIVIKKTTPENKDLYVTVNGKIDDSSENYWKVMSILGEEDATYASELLKTLKKITLFRGLCDEKLKILIDNLHIEQYEQGKVIFHQNSLGEAFYIIKQGKVDVIRDELLIRSINKFDYFGERSLLFNELRSATVKAHDMVQLWVLKKADFLHIVDERMQVLMQKRIALQDTSVKIDDLIILKQLGTGMLGNVFLTCSVNTKQLYALKVIDRNKIENEKVQNSLMLERKILLQLDHSFILKLIKTFKDEKRVYFLLEYVRGEDLFDVIRDIGLLCDEDTKFYACCLLIILHHLHERDIVYRDLKPENVMVDEEGYLKLIDFGTSKIINGRTYTMIGTPHYMAPEIILGKGYNVSADYWSLGIMLYEFLCGGVPFAEDSMDTYAIFQRILEGKINYPLYANPMMETRSFIELLLNKNPASRCGGGWEKLKSHQWLKDYDWDGLIEKRNFAPHVPLLPNLDWEIEKAFVNQKKINTILTVEDSVIGSPRRIIKRVDWDSEF</sequence>
<keyword evidence="4" id="KW-0723">Serine/threonine-protein kinase</keyword>
<dbReference type="PANTHER" id="PTHR24353:SF37">
    <property type="entry name" value="CAMP-DEPENDENT PROTEIN KINASE CATALYTIC SUBUNIT PRKX"/>
    <property type="match status" value="1"/>
</dbReference>
<dbReference type="SMART" id="SM00100">
    <property type="entry name" value="cNMP"/>
    <property type="match status" value="3"/>
</dbReference>
<dbReference type="SUPFAM" id="SSF51206">
    <property type="entry name" value="cAMP-binding domain-like"/>
    <property type="match status" value="3"/>
</dbReference>
<dbReference type="FunFam" id="1.10.510.10:FF:000571">
    <property type="entry name" value="Maternal embryonic leucine zipper kinase"/>
    <property type="match status" value="1"/>
</dbReference>
<comment type="caution">
    <text evidence="16">The sequence shown here is derived from an EMBL/GenBank/DDBJ whole genome shotgun (WGS) entry which is preliminary data.</text>
</comment>
<dbReference type="GO" id="GO:0046872">
    <property type="term" value="F:metal ion binding"/>
    <property type="evidence" value="ECO:0007669"/>
    <property type="project" value="UniProtKB-KW"/>
</dbReference>
<dbReference type="Pfam" id="PF00069">
    <property type="entry name" value="Pkinase"/>
    <property type="match status" value="1"/>
</dbReference>
<evidence type="ECO:0000256" key="8">
    <source>
        <dbReference type="ARBA" id="ARBA00022741"/>
    </source>
</evidence>
<comment type="cofactor">
    <cofactor evidence="1">
        <name>Mg(2+)</name>
        <dbReference type="ChEBI" id="CHEBI:18420"/>
    </cofactor>
</comment>
<reference evidence="16 17" key="1">
    <citation type="submission" date="2016-11" db="EMBL/GenBank/DDBJ databases">
        <title>The macronuclear genome of Stentor coeruleus: a giant cell with tiny introns.</title>
        <authorList>
            <person name="Slabodnick M."/>
            <person name="Ruby J.G."/>
            <person name="Reiff S.B."/>
            <person name="Swart E.C."/>
            <person name="Gosai S."/>
            <person name="Prabakaran S."/>
            <person name="Witkowska E."/>
            <person name="Larue G.E."/>
            <person name="Fisher S."/>
            <person name="Freeman R.M."/>
            <person name="Gunawardena J."/>
            <person name="Chu W."/>
            <person name="Stover N.A."/>
            <person name="Gregory B.D."/>
            <person name="Nowacki M."/>
            <person name="Derisi J."/>
            <person name="Roy S.W."/>
            <person name="Marshall W.F."/>
            <person name="Sood P."/>
        </authorList>
    </citation>
    <scope>NUCLEOTIDE SEQUENCE [LARGE SCALE GENOMIC DNA]</scope>
    <source>
        <strain evidence="16">WM001</strain>
    </source>
</reference>
<dbReference type="OrthoDB" id="100546at2759"/>
<proteinExistence type="predicted"/>
<dbReference type="InterPro" id="IPR000719">
    <property type="entry name" value="Prot_kinase_dom"/>
</dbReference>
<dbReference type="GO" id="GO:0004691">
    <property type="term" value="F:cAMP-dependent protein kinase activity"/>
    <property type="evidence" value="ECO:0007669"/>
    <property type="project" value="TreeGrafter"/>
</dbReference>
<feature type="domain" description="Cyclic nucleotide-binding" evidence="15">
    <location>
        <begin position="91"/>
        <end position="189"/>
    </location>
</feature>
<evidence type="ECO:0000313" key="17">
    <source>
        <dbReference type="Proteomes" id="UP000187209"/>
    </source>
</evidence>
<dbReference type="AlphaFoldDB" id="A0A1R2CJP1"/>
<dbReference type="SUPFAM" id="SSF56112">
    <property type="entry name" value="Protein kinase-like (PK-like)"/>
    <property type="match status" value="1"/>
</dbReference>
<evidence type="ECO:0000256" key="5">
    <source>
        <dbReference type="ARBA" id="ARBA00022535"/>
    </source>
</evidence>
<dbReference type="InterPro" id="IPR008271">
    <property type="entry name" value="Ser/Thr_kinase_AS"/>
</dbReference>
<dbReference type="PROSITE" id="PS00889">
    <property type="entry name" value="CNMP_BINDING_2"/>
    <property type="match status" value="1"/>
</dbReference>
<dbReference type="Proteomes" id="UP000187209">
    <property type="component" value="Unassembled WGS sequence"/>
</dbReference>
<keyword evidence="3" id="KW-0963">Cytoplasm</keyword>
<gene>
    <name evidence="16" type="ORF">SteCoe_8642</name>
</gene>
<dbReference type="GO" id="GO:0030553">
    <property type="term" value="F:cGMP binding"/>
    <property type="evidence" value="ECO:0007669"/>
    <property type="project" value="UniProtKB-KW"/>
</dbReference>
<evidence type="ECO:0000259" key="15">
    <source>
        <dbReference type="PROSITE" id="PS50042"/>
    </source>
</evidence>
<keyword evidence="17" id="KW-1185">Reference proteome</keyword>
<dbReference type="Pfam" id="PF00027">
    <property type="entry name" value="cNMP_binding"/>
    <property type="match status" value="3"/>
</dbReference>
<dbReference type="InterPro" id="IPR011009">
    <property type="entry name" value="Kinase-like_dom_sf"/>
</dbReference>
<dbReference type="FunFam" id="3.30.200.20:FF:000042">
    <property type="entry name" value="Aurora kinase A"/>
    <property type="match status" value="1"/>
</dbReference>
<dbReference type="CDD" id="cd00038">
    <property type="entry name" value="CAP_ED"/>
    <property type="match status" value="3"/>
</dbReference>
<evidence type="ECO:0000256" key="13">
    <source>
        <dbReference type="ARBA" id="ARBA00024113"/>
    </source>
</evidence>
<organism evidence="16 17">
    <name type="scientific">Stentor coeruleus</name>
    <dbReference type="NCBI Taxonomy" id="5963"/>
    <lineage>
        <taxon>Eukaryota</taxon>
        <taxon>Sar</taxon>
        <taxon>Alveolata</taxon>
        <taxon>Ciliophora</taxon>
        <taxon>Postciliodesmatophora</taxon>
        <taxon>Heterotrichea</taxon>
        <taxon>Heterotrichida</taxon>
        <taxon>Stentoridae</taxon>
        <taxon>Stentor</taxon>
    </lineage>
</organism>
<dbReference type="Gene3D" id="3.30.200.20">
    <property type="entry name" value="Phosphorylase Kinase, domain 1"/>
    <property type="match status" value="1"/>
</dbReference>
<evidence type="ECO:0000256" key="4">
    <source>
        <dbReference type="ARBA" id="ARBA00022527"/>
    </source>
</evidence>
<dbReference type="EMBL" id="MPUH01000130">
    <property type="protein sequence ID" value="OMJ89254.1"/>
    <property type="molecule type" value="Genomic_DNA"/>
</dbReference>
<keyword evidence="12" id="KW-0142">cGMP-binding</keyword>
<dbReference type="Gene3D" id="2.60.120.10">
    <property type="entry name" value="Jelly Rolls"/>
    <property type="match status" value="3"/>
</dbReference>
<keyword evidence="5" id="KW-0140">cGMP</keyword>
<evidence type="ECO:0000256" key="3">
    <source>
        <dbReference type="ARBA" id="ARBA00022490"/>
    </source>
</evidence>
<keyword evidence="7" id="KW-0479">Metal-binding</keyword>
<evidence type="ECO:0000256" key="10">
    <source>
        <dbReference type="ARBA" id="ARBA00022840"/>
    </source>
</evidence>
<evidence type="ECO:0000256" key="12">
    <source>
        <dbReference type="ARBA" id="ARBA00022992"/>
    </source>
</evidence>
<evidence type="ECO:0000256" key="2">
    <source>
        <dbReference type="ARBA" id="ARBA00011245"/>
    </source>
</evidence>
<dbReference type="Gene3D" id="1.10.510.10">
    <property type="entry name" value="Transferase(Phosphotransferase) domain 1"/>
    <property type="match status" value="1"/>
</dbReference>
<keyword evidence="9" id="KW-0418">Kinase</keyword>
<keyword evidence="6" id="KW-0808">Transferase</keyword>
<dbReference type="InterPro" id="IPR000595">
    <property type="entry name" value="cNMP-bd_dom"/>
</dbReference>